<accession>A0A6J4H0S0</accession>
<proteinExistence type="inferred from homology"/>
<dbReference type="GO" id="GO:0016853">
    <property type="term" value="F:isomerase activity"/>
    <property type="evidence" value="ECO:0007669"/>
    <property type="project" value="UniProtKB-KW"/>
</dbReference>
<organism evidence="14">
    <name type="scientific">uncultured Acidimicrobiales bacterium</name>
    <dbReference type="NCBI Taxonomy" id="310071"/>
    <lineage>
        <taxon>Bacteria</taxon>
        <taxon>Bacillati</taxon>
        <taxon>Actinomycetota</taxon>
        <taxon>Acidimicrobiia</taxon>
        <taxon>Acidimicrobiales</taxon>
        <taxon>environmental samples</taxon>
    </lineage>
</organism>
<dbReference type="EMBL" id="CADCSY010000005">
    <property type="protein sequence ID" value="CAA9210275.1"/>
    <property type="molecule type" value="Genomic_DNA"/>
</dbReference>
<comment type="catalytic activity">
    <reaction evidence="12">
        <text>D-maltose + ATP = alpha-maltose 1-phosphate + ADP + H(+)</text>
        <dbReference type="Rhea" id="RHEA:31915"/>
        <dbReference type="ChEBI" id="CHEBI:15378"/>
        <dbReference type="ChEBI" id="CHEBI:17306"/>
        <dbReference type="ChEBI" id="CHEBI:30616"/>
        <dbReference type="ChEBI" id="CHEBI:63576"/>
        <dbReference type="ChEBI" id="CHEBI:456216"/>
        <dbReference type="EC" id="2.7.1.175"/>
    </reaction>
</comment>
<dbReference type="GO" id="GO:0016740">
    <property type="term" value="F:transferase activity"/>
    <property type="evidence" value="ECO:0007669"/>
    <property type="project" value="UniProtKB-KW"/>
</dbReference>
<evidence type="ECO:0000313" key="14">
    <source>
        <dbReference type="EMBL" id="CAA9210275.1"/>
    </source>
</evidence>
<evidence type="ECO:0000256" key="6">
    <source>
        <dbReference type="ARBA" id="ARBA00022600"/>
    </source>
</evidence>
<evidence type="ECO:0000259" key="13">
    <source>
        <dbReference type="Pfam" id="PF18085"/>
    </source>
</evidence>
<gene>
    <name evidence="14" type="ORF">AVDCRST_MAG20-165</name>
</gene>
<dbReference type="Pfam" id="PF18085">
    <property type="entry name" value="Mak_N_cap"/>
    <property type="match status" value="1"/>
</dbReference>
<evidence type="ECO:0000256" key="12">
    <source>
        <dbReference type="ARBA" id="ARBA00049067"/>
    </source>
</evidence>
<dbReference type="GO" id="GO:0005978">
    <property type="term" value="P:glycogen biosynthetic process"/>
    <property type="evidence" value="ECO:0007669"/>
    <property type="project" value="UniProtKB-UniPathway"/>
</dbReference>
<comment type="similarity">
    <text evidence="2">Belongs to the aminoglycoside phosphotransferase family.</text>
</comment>
<keyword evidence="10" id="KW-0320">Glycogen biosynthesis</keyword>
<dbReference type="SUPFAM" id="SSF56112">
    <property type="entry name" value="Protein kinase-like (PK-like)"/>
    <property type="match status" value="1"/>
</dbReference>
<keyword evidence="6" id="KW-0321">Glycogen metabolism</keyword>
<sequence>MIETGDLAELLAGHLPKQRWFGGGDPVTAAVEIRAVTELRQGWPGALHVIAEVPAAGGTQGHRYQLFVGLRPPDEIEVFLEGKAEAYMGDVETTQGPAHAYDAVYDPELALDLLHHVAPDISAERARVLLVEQSNTSIVFDERHIMKLFRRLSDGGNPDIEVTTALARVGFEGVVRPEAVWQRDGDDLAVVNEFLAGASEGLSLALTSLRDLYDRRLPPEDCGGDFAPQARRLGIVTAKLHLAMAEAFGTTDPDPRSWADDMLAQLERLGDVSVDTGAVRARYERLAATADAGRALRVHGDLHLGQVMRTDAGWFVLDFEGEPDRPVEERRRPSSPLRDVAGMLRSFHYAAEVALRDRGEEVTDELAALAGAWEERNSFAFSEGYRAVSGIDALLPSDEGCDLVQSAFELDKAVYEVAYEQAHRPDWEAIPRAAVERLLERA</sequence>
<dbReference type="Gene3D" id="3.90.1200.10">
    <property type="match status" value="1"/>
</dbReference>
<evidence type="ECO:0000256" key="2">
    <source>
        <dbReference type="ARBA" id="ARBA00006219"/>
    </source>
</evidence>
<evidence type="ECO:0000256" key="11">
    <source>
        <dbReference type="ARBA" id="ARBA00031251"/>
    </source>
</evidence>
<reference evidence="14" key="1">
    <citation type="submission" date="2020-02" db="EMBL/GenBank/DDBJ databases">
        <authorList>
            <person name="Meier V. D."/>
        </authorList>
    </citation>
    <scope>NUCLEOTIDE SEQUENCE</scope>
    <source>
        <strain evidence="14">AVDCRST_MAG20</strain>
    </source>
</reference>
<feature type="domain" description="Maltokinase N-terminal cap" evidence="13">
    <location>
        <begin position="15"/>
        <end position="106"/>
    </location>
</feature>
<evidence type="ECO:0000256" key="1">
    <source>
        <dbReference type="ARBA" id="ARBA00004964"/>
    </source>
</evidence>
<evidence type="ECO:0000256" key="10">
    <source>
        <dbReference type="ARBA" id="ARBA00023056"/>
    </source>
</evidence>
<comment type="subunit">
    <text evidence="3">Monomer.</text>
</comment>
<keyword evidence="6" id="KW-0119">Carbohydrate metabolism</keyword>
<evidence type="ECO:0000256" key="9">
    <source>
        <dbReference type="ARBA" id="ARBA00022840"/>
    </source>
</evidence>
<evidence type="ECO:0000256" key="4">
    <source>
        <dbReference type="ARBA" id="ARBA00011962"/>
    </source>
</evidence>
<keyword evidence="8" id="KW-0547">Nucleotide-binding</keyword>
<dbReference type="AlphaFoldDB" id="A0A6J4H0S0"/>
<evidence type="ECO:0000256" key="3">
    <source>
        <dbReference type="ARBA" id="ARBA00011245"/>
    </source>
</evidence>
<keyword evidence="7" id="KW-0808">Transferase</keyword>
<dbReference type="EC" id="2.7.1.175" evidence="4"/>
<keyword evidence="9" id="KW-0067">ATP-binding</keyword>
<dbReference type="UniPathway" id="UPA00164"/>
<evidence type="ECO:0000256" key="7">
    <source>
        <dbReference type="ARBA" id="ARBA00022679"/>
    </source>
</evidence>
<dbReference type="InterPro" id="IPR040999">
    <property type="entry name" value="Mak_N_cap"/>
</dbReference>
<dbReference type="GO" id="GO:0005524">
    <property type="term" value="F:ATP binding"/>
    <property type="evidence" value="ECO:0007669"/>
    <property type="project" value="UniProtKB-KW"/>
</dbReference>
<name>A0A6J4H0S0_9ACTN</name>
<protein>
    <recommendedName>
        <fullName evidence="5">Maltokinase</fullName>
        <ecNumber evidence="4">2.7.1.175</ecNumber>
    </recommendedName>
    <alternativeName>
        <fullName evidence="11">Maltose-1-phosphate synthase</fullName>
    </alternativeName>
</protein>
<evidence type="ECO:0000256" key="5">
    <source>
        <dbReference type="ARBA" id="ARBA00013882"/>
    </source>
</evidence>
<comment type="pathway">
    <text evidence="1">Glycan biosynthesis; glycogen biosynthesis.</text>
</comment>
<keyword evidence="14" id="KW-0413">Isomerase</keyword>
<dbReference type="InterPro" id="IPR011009">
    <property type="entry name" value="Kinase-like_dom_sf"/>
</dbReference>
<evidence type="ECO:0000256" key="8">
    <source>
        <dbReference type="ARBA" id="ARBA00022741"/>
    </source>
</evidence>